<dbReference type="InterPro" id="IPR051323">
    <property type="entry name" value="AtsK-like"/>
</dbReference>
<dbReference type="EMBL" id="JAJISD010000006">
    <property type="protein sequence ID" value="MCC8430433.1"/>
    <property type="molecule type" value="Genomic_DNA"/>
</dbReference>
<dbReference type="Pfam" id="PF02668">
    <property type="entry name" value="TauD"/>
    <property type="match status" value="1"/>
</dbReference>
<keyword evidence="4" id="KW-0560">Oxidoreductase</keyword>
<keyword evidence="3 7" id="KW-0223">Dioxygenase</keyword>
<dbReference type="Gene3D" id="3.60.130.10">
    <property type="entry name" value="Clavaminate synthase-like"/>
    <property type="match status" value="1"/>
</dbReference>
<organism evidence="7 8">
    <name type="scientific">Reyranella aquatilis</name>
    <dbReference type="NCBI Taxonomy" id="2035356"/>
    <lineage>
        <taxon>Bacteria</taxon>
        <taxon>Pseudomonadati</taxon>
        <taxon>Pseudomonadota</taxon>
        <taxon>Alphaproteobacteria</taxon>
        <taxon>Hyphomicrobiales</taxon>
        <taxon>Reyranellaceae</taxon>
        <taxon>Reyranella</taxon>
    </lineage>
</organism>
<keyword evidence="8" id="KW-1185">Reference proteome</keyword>
<protein>
    <submittedName>
        <fullName evidence="7">TauD/TfdA family dioxygenase</fullName>
    </submittedName>
</protein>
<dbReference type="GO" id="GO:0051213">
    <property type="term" value="F:dioxygenase activity"/>
    <property type="evidence" value="ECO:0007669"/>
    <property type="project" value="UniProtKB-KW"/>
</dbReference>
<accession>A0ABS8KWH1</accession>
<evidence type="ECO:0000313" key="8">
    <source>
        <dbReference type="Proteomes" id="UP001198862"/>
    </source>
</evidence>
<evidence type="ECO:0000256" key="4">
    <source>
        <dbReference type="ARBA" id="ARBA00023002"/>
    </source>
</evidence>
<feature type="domain" description="TauD/TfdA-like" evidence="6">
    <location>
        <begin position="23"/>
        <end position="293"/>
    </location>
</feature>
<proteinExistence type="inferred from homology"/>
<dbReference type="InterPro" id="IPR003819">
    <property type="entry name" value="TauD/TfdA-like"/>
</dbReference>
<evidence type="ECO:0000256" key="2">
    <source>
        <dbReference type="ARBA" id="ARBA00022723"/>
    </source>
</evidence>
<reference evidence="7 8" key="1">
    <citation type="submission" date="2021-11" db="EMBL/GenBank/DDBJ databases">
        <authorList>
            <person name="Lee D.-H."/>
            <person name="Kim S.-B."/>
        </authorList>
    </citation>
    <scope>NUCLEOTIDE SEQUENCE [LARGE SCALE GENOMIC DNA]</scope>
    <source>
        <strain evidence="7 8">KCTC 52223</strain>
    </source>
</reference>
<dbReference type="SUPFAM" id="SSF51197">
    <property type="entry name" value="Clavaminate synthase-like"/>
    <property type="match status" value="1"/>
</dbReference>
<dbReference type="RefSeq" id="WP_230551592.1">
    <property type="nucleotide sequence ID" value="NZ_JAJISD010000006.1"/>
</dbReference>
<keyword evidence="5" id="KW-0408">Iron</keyword>
<evidence type="ECO:0000259" key="6">
    <source>
        <dbReference type="Pfam" id="PF02668"/>
    </source>
</evidence>
<evidence type="ECO:0000313" key="7">
    <source>
        <dbReference type="EMBL" id="MCC8430433.1"/>
    </source>
</evidence>
<evidence type="ECO:0000256" key="3">
    <source>
        <dbReference type="ARBA" id="ARBA00022964"/>
    </source>
</evidence>
<evidence type="ECO:0000256" key="5">
    <source>
        <dbReference type="ARBA" id="ARBA00023004"/>
    </source>
</evidence>
<evidence type="ECO:0000256" key="1">
    <source>
        <dbReference type="ARBA" id="ARBA00005896"/>
    </source>
</evidence>
<comment type="caution">
    <text evidence="7">The sequence shown here is derived from an EMBL/GenBank/DDBJ whole genome shotgun (WGS) entry which is preliminary data.</text>
</comment>
<dbReference type="PANTHER" id="PTHR30468:SF1">
    <property type="entry name" value="ALPHA-KETOGLUTARATE-DEPENDENT SULFONATE DIOXYGENASE"/>
    <property type="match status" value="1"/>
</dbReference>
<dbReference type="Proteomes" id="UP001198862">
    <property type="component" value="Unassembled WGS sequence"/>
</dbReference>
<comment type="similarity">
    <text evidence="1">Belongs to the TfdA dioxygenase family.</text>
</comment>
<name>A0ABS8KWH1_9HYPH</name>
<gene>
    <name evidence="7" type="ORF">LJ725_15770</name>
</gene>
<dbReference type="InterPro" id="IPR042098">
    <property type="entry name" value="TauD-like_sf"/>
</dbReference>
<keyword evidence="2" id="KW-0479">Metal-binding</keyword>
<sequence>MTAQVDPSFDWRSAAAARGLVVTDLAENVATSIEGIDLSDDHDDEMIAIIRAACVARTLLLFRGQEKLSPAGYLAFANRFGGRPDLHSLRHYCLPDHHEIFVVGNVHEDQARVGSPKVGLNWHTDHYHLPEPGLFTYLHAIQVPEGQGDTRYANGIAAYEALPDAKRAEIDGLKVLHSRARLFRNLFPEATEEEAEAERLKIPDVVHPLVRTHPEIGKRGLYLGGEWGSCIDGMPADEAQALYDELLQHMIQDRFSYQHRWQPGDVLMSDNRCSLHRASEWDEATQVRRLHRIIMIDDKVPY</sequence>
<dbReference type="PANTHER" id="PTHR30468">
    <property type="entry name" value="ALPHA-KETOGLUTARATE-DEPENDENT SULFONATE DIOXYGENASE"/>
    <property type="match status" value="1"/>
</dbReference>